<name>A0ABQ7BVH7_BRACR</name>
<dbReference type="Proteomes" id="UP000266723">
    <property type="component" value="Unassembled WGS sequence"/>
</dbReference>
<comment type="caution">
    <text evidence="2">The sequence shown here is derived from an EMBL/GenBank/DDBJ whole genome shotgun (WGS) entry which is preliminary data.</text>
</comment>
<dbReference type="EMBL" id="QGKV02000832">
    <property type="protein sequence ID" value="KAF3543835.1"/>
    <property type="molecule type" value="Genomic_DNA"/>
</dbReference>
<gene>
    <name evidence="2" type="ORF">DY000_02007585</name>
</gene>
<sequence>MSKSGSNPWSINPSRIPEVALKPGGHSGTPRGTRRFSFRTWDQVWDSEIVGEPGGSPLDHGIMFGTWRSYENPKVHEIIIGPWRFLKS</sequence>
<reference evidence="2 3" key="1">
    <citation type="journal article" date="2020" name="BMC Genomics">
        <title>Intraspecific diversification of the crop wild relative Brassica cretica Lam. using demographic model selection.</title>
        <authorList>
            <person name="Kioukis A."/>
            <person name="Michalopoulou V.A."/>
            <person name="Briers L."/>
            <person name="Pirintsos S."/>
            <person name="Studholme D.J."/>
            <person name="Pavlidis P."/>
            <person name="Sarris P.F."/>
        </authorList>
    </citation>
    <scope>NUCLEOTIDE SEQUENCE [LARGE SCALE GENOMIC DNA]</scope>
    <source>
        <strain evidence="3">cv. PFS-1207/04</strain>
    </source>
</reference>
<evidence type="ECO:0000313" key="2">
    <source>
        <dbReference type="EMBL" id="KAF3543835.1"/>
    </source>
</evidence>
<evidence type="ECO:0000256" key="1">
    <source>
        <dbReference type="SAM" id="MobiDB-lite"/>
    </source>
</evidence>
<proteinExistence type="predicted"/>
<organism evidence="2 3">
    <name type="scientific">Brassica cretica</name>
    <name type="common">Mustard</name>
    <dbReference type="NCBI Taxonomy" id="69181"/>
    <lineage>
        <taxon>Eukaryota</taxon>
        <taxon>Viridiplantae</taxon>
        <taxon>Streptophyta</taxon>
        <taxon>Embryophyta</taxon>
        <taxon>Tracheophyta</taxon>
        <taxon>Spermatophyta</taxon>
        <taxon>Magnoliopsida</taxon>
        <taxon>eudicotyledons</taxon>
        <taxon>Gunneridae</taxon>
        <taxon>Pentapetalae</taxon>
        <taxon>rosids</taxon>
        <taxon>malvids</taxon>
        <taxon>Brassicales</taxon>
        <taxon>Brassicaceae</taxon>
        <taxon>Brassiceae</taxon>
        <taxon>Brassica</taxon>
    </lineage>
</organism>
<keyword evidence="3" id="KW-1185">Reference proteome</keyword>
<feature type="region of interest" description="Disordered" evidence="1">
    <location>
        <begin position="1"/>
        <end position="34"/>
    </location>
</feature>
<accession>A0ABQ7BVH7</accession>
<evidence type="ECO:0000313" key="3">
    <source>
        <dbReference type="Proteomes" id="UP000266723"/>
    </source>
</evidence>
<protein>
    <submittedName>
        <fullName evidence="2">Uncharacterized protein</fullName>
    </submittedName>
</protein>
<feature type="compositionally biased region" description="Polar residues" evidence="1">
    <location>
        <begin position="1"/>
        <end position="13"/>
    </location>
</feature>